<dbReference type="Proteomes" id="UP000282211">
    <property type="component" value="Unassembled WGS sequence"/>
</dbReference>
<dbReference type="EMBL" id="RBII01000002">
    <property type="protein sequence ID" value="RKQ68893.1"/>
    <property type="molecule type" value="Genomic_DNA"/>
</dbReference>
<dbReference type="InParanoid" id="A0A420WD36"/>
<comment type="caution">
    <text evidence="1">The sequence shown here is derived from an EMBL/GenBank/DDBJ whole genome shotgun (WGS) entry which is preliminary data.</text>
</comment>
<dbReference type="AlphaFoldDB" id="A0A420WD36"/>
<evidence type="ECO:0000313" key="2">
    <source>
        <dbReference type="Proteomes" id="UP000282211"/>
    </source>
</evidence>
<accession>A0A420WD36</accession>
<gene>
    <name evidence="1" type="ORF">DES40_1668</name>
</gene>
<sequence length="48" mass="5494">MRQIGKLSQHRIQRCLREAAQDYGIIDVFFIKDVSEDISLSGVLSFPL</sequence>
<keyword evidence="2" id="KW-1185">Reference proteome</keyword>
<name>A0A420WD36_9PROT</name>
<reference evidence="1 2" key="1">
    <citation type="submission" date="2018-10" db="EMBL/GenBank/DDBJ databases">
        <title>Genomic Encyclopedia of Type Strains, Phase IV (KMG-IV): sequencing the most valuable type-strain genomes for metagenomic binning, comparative biology and taxonomic classification.</title>
        <authorList>
            <person name="Goeker M."/>
        </authorList>
    </citation>
    <scope>NUCLEOTIDE SEQUENCE [LARGE SCALE GENOMIC DNA]</scope>
    <source>
        <strain evidence="1 2">DSM 22008</strain>
    </source>
</reference>
<organism evidence="1 2">
    <name type="scientific">Litorimonas taeanensis</name>
    <dbReference type="NCBI Taxonomy" id="568099"/>
    <lineage>
        <taxon>Bacteria</taxon>
        <taxon>Pseudomonadati</taxon>
        <taxon>Pseudomonadota</taxon>
        <taxon>Alphaproteobacteria</taxon>
        <taxon>Maricaulales</taxon>
        <taxon>Robiginitomaculaceae</taxon>
    </lineage>
</organism>
<evidence type="ECO:0000313" key="1">
    <source>
        <dbReference type="EMBL" id="RKQ68893.1"/>
    </source>
</evidence>
<protein>
    <submittedName>
        <fullName evidence="1">Uncharacterized protein</fullName>
    </submittedName>
</protein>
<proteinExistence type="predicted"/>